<keyword evidence="3 5" id="KW-0808">Transferase</keyword>
<sequence>MENIDKFNGKAETYEKFRPSYPEELIKDLIAEHSLDQHKVVADIGSGTGMMAKALLDHHVKVIAVEPNDDMRRIAEERLHSNPLFTAVNGTAEQTTLKSNSVDLITVAQAFHWFDPEQFKKECQRILKPNRKVILVWNRRVTENQLIQETITLYKKYCPNFHGFSEGIEQNSDIYLTFFRNGNYQFKSYDHPLYYNIEGFIGRHLSASYAPKPDDQHFHEFIEAFSELFHKYSKDGIIMMPHVTHSYSGNV</sequence>
<accession>A0A0A6VEV8</accession>
<evidence type="ECO:0000313" key="6">
    <source>
        <dbReference type="Proteomes" id="UP000030588"/>
    </source>
</evidence>
<dbReference type="GO" id="GO:0032259">
    <property type="term" value="P:methylation"/>
    <property type="evidence" value="ECO:0007669"/>
    <property type="project" value="UniProtKB-KW"/>
</dbReference>
<dbReference type="OrthoDB" id="9797252at2"/>
<dbReference type="PANTHER" id="PTHR44942">
    <property type="entry name" value="METHYLTRANSF_11 DOMAIN-CONTAINING PROTEIN"/>
    <property type="match status" value="1"/>
</dbReference>
<feature type="domain" description="Methyltransferase type 11" evidence="4">
    <location>
        <begin position="43"/>
        <end position="134"/>
    </location>
</feature>
<gene>
    <name evidence="5" type="ORF">NG54_05015</name>
</gene>
<dbReference type="EMBL" id="JRUN01000010">
    <property type="protein sequence ID" value="KHD86116.1"/>
    <property type="molecule type" value="Genomic_DNA"/>
</dbReference>
<evidence type="ECO:0000256" key="2">
    <source>
        <dbReference type="ARBA" id="ARBA00022603"/>
    </source>
</evidence>
<dbReference type="Gene3D" id="3.40.50.150">
    <property type="entry name" value="Vaccinia Virus protein VP39"/>
    <property type="match status" value="1"/>
</dbReference>
<dbReference type="InterPro" id="IPR013216">
    <property type="entry name" value="Methyltransf_11"/>
</dbReference>
<proteinExistence type="inferred from homology"/>
<dbReference type="AlphaFoldDB" id="A0A0A6VEV8"/>
<comment type="similarity">
    <text evidence="1">Belongs to the methyltransferase superfamily.</text>
</comment>
<comment type="caution">
    <text evidence="5">The sequence shown here is derived from an EMBL/GenBank/DDBJ whole genome shotgun (WGS) entry which is preliminary data.</text>
</comment>
<dbReference type="GO" id="GO:0008757">
    <property type="term" value="F:S-adenosylmethionine-dependent methyltransferase activity"/>
    <property type="evidence" value="ECO:0007669"/>
    <property type="project" value="InterPro"/>
</dbReference>
<dbReference type="InterPro" id="IPR051052">
    <property type="entry name" value="Diverse_substrate_MTase"/>
</dbReference>
<dbReference type="PANTHER" id="PTHR44942:SF4">
    <property type="entry name" value="METHYLTRANSFERASE TYPE 11 DOMAIN-CONTAINING PROTEIN"/>
    <property type="match status" value="1"/>
</dbReference>
<dbReference type="CDD" id="cd02440">
    <property type="entry name" value="AdoMet_MTases"/>
    <property type="match status" value="1"/>
</dbReference>
<evidence type="ECO:0000259" key="4">
    <source>
        <dbReference type="Pfam" id="PF08241"/>
    </source>
</evidence>
<dbReference type="InterPro" id="IPR029063">
    <property type="entry name" value="SAM-dependent_MTases_sf"/>
</dbReference>
<evidence type="ECO:0000256" key="1">
    <source>
        <dbReference type="ARBA" id="ARBA00008361"/>
    </source>
</evidence>
<evidence type="ECO:0000256" key="3">
    <source>
        <dbReference type="ARBA" id="ARBA00022679"/>
    </source>
</evidence>
<organism evidence="5 6">
    <name type="scientific">Heyndrickxia ginsengihumi</name>
    <dbReference type="NCBI Taxonomy" id="363870"/>
    <lineage>
        <taxon>Bacteria</taxon>
        <taxon>Bacillati</taxon>
        <taxon>Bacillota</taxon>
        <taxon>Bacilli</taxon>
        <taxon>Bacillales</taxon>
        <taxon>Bacillaceae</taxon>
        <taxon>Heyndrickxia</taxon>
    </lineage>
</organism>
<evidence type="ECO:0000313" key="5">
    <source>
        <dbReference type="EMBL" id="KHD86116.1"/>
    </source>
</evidence>
<dbReference type="STRING" id="363870.NG54_05015"/>
<keyword evidence="2 5" id="KW-0489">Methyltransferase</keyword>
<dbReference type="Proteomes" id="UP000030588">
    <property type="component" value="Unassembled WGS sequence"/>
</dbReference>
<reference evidence="5 6" key="1">
    <citation type="submission" date="2014-10" db="EMBL/GenBank/DDBJ databases">
        <title>Draft genome of phytase producing Bacillus ginsengihumi strain M2.11.</title>
        <authorList>
            <person name="Toymentseva A."/>
            <person name="Boulygina E.A."/>
            <person name="Kazakov S.V."/>
            <person name="Kayumov I."/>
            <person name="Suleimanova A.D."/>
            <person name="Mardanova A.M."/>
            <person name="Maria S.N."/>
            <person name="Sergey M.Y."/>
            <person name="Sharipova M.R."/>
        </authorList>
    </citation>
    <scope>NUCLEOTIDE SEQUENCE [LARGE SCALE GENOMIC DNA]</scope>
    <source>
        <strain evidence="5 6">M2.11</strain>
    </source>
</reference>
<name>A0A0A6VEV8_9BACI</name>
<dbReference type="SUPFAM" id="SSF53335">
    <property type="entry name" value="S-adenosyl-L-methionine-dependent methyltransferases"/>
    <property type="match status" value="1"/>
</dbReference>
<dbReference type="RefSeq" id="WP_035353694.1">
    <property type="nucleotide sequence ID" value="NZ_JRUN01000010.1"/>
</dbReference>
<dbReference type="Pfam" id="PF08241">
    <property type="entry name" value="Methyltransf_11"/>
    <property type="match status" value="1"/>
</dbReference>
<protein>
    <submittedName>
        <fullName evidence="5">Methyltransferase</fullName>
    </submittedName>
</protein>